<comment type="catalytic activity">
    <reaction evidence="16">
        <text>12-(9Z-hexadecenoyloxy)-octadecanoate + H2O = 12-hydroxyoctadecanoate + (9Z)-hexadecenoate + H(+)</text>
        <dbReference type="Rhea" id="RHEA:52072"/>
        <dbReference type="ChEBI" id="CHEBI:15377"/>
        <dbReference type="ChEBI" id="CHEBI:15378"/>
        <dbReference type="ChEBI" id="CHEBI:32372"/>
        <dbReference type="ChEBI" id="CHEBI:84201"/>
        <dbReference type="ChEBI" id="CHEBI:136312"/>
    </reaction>
    <physiologicalReaction direction="left-to-right" evidence="16">
        <dbReference type="Rhea" id="RHEA:52073"/>
    </physiologicalReaction>
</comment>
<comment type="catalytic activity">
    <reaction evidence="8">
        <text>13-octadecanoyloxy-octadecanoate + H2O = 13-hydroxy-octadecanoate + octadecanoate + H(+)</text>
        <dbReference type="Rhea" id="RHEA:52084"/>
        <dbReference type="ChEBI" id="CHEBI:15377"/>
        <dbReference type="ChEBI" id="CHEBI:15378"/>
        <dbReference type="ChEBI" id="CHEBI:25629"/>
        <dbReference type="ChEBI" id="CHEBI:136304"/>
        <dbReference type="ChEBI" id="CHEBI:136335"/>
    </reaction>
    <physiologicalReaction direction="left-to-right" evidence="8">
        <dbReference type="Rhea" id="RHEA:52085"/>
    </physiologicalReaction>
</comment>
<proteinExistence type="inferred from homology"/>
<comment type="catalytic activity">
    <reaction evidence="1">
        <text>9-(9Z-hexadecenoyloxy)-octadecanoate + H2O = (9Z)-hexadecenoate + 9-hydroxy-octadecanoate + H(+)</text>
        <dbReference type="Rhea" id="RHEA:52068"/>
        <dbReference type="ChEBI" id="CHEBI:15377"/>
        <dbReference type="ChEBI" id="CHEBI:15378"/>
        <dbReference type="ChEBI" id="CHEBI:32372"/>
        <dbReference type="ChEBI" id="CHEBI:136286"/>
        <dbReference type="ChEBI" id="CHEBI:136309"/>
    </reaction>
    <physiologicalReaction direction="left-to-right" evidence="1">
        <dbReference type="Rhea" id="RHEA:52069"/>
    </physiologicalReaction>
</comment>
<comment type="catalytic activity">
    <reaction evidence="11">
        <text>12-(9Z-octadecenoyloxy)-octadecanoate + H2O = 12-hydroxyoctadecanoate + (9Z)-octadecenoate + H(+)</text>
        <dbReference type="Rhea" id="RHEA:52060"/>
        <dbReference type="ChEBI" id="CHEBI:15377"/>
        <dbReference type="ChEBI" id="CHEBI:15378"/>
        <dbReference type="ChEBI" id="CHEBI:30823"/>
        <dbReference type="ChEBI" id="CHEBI:84201"/>
        <dbReference type="ChEBI" id="CHEBI:136302"/>
    </reaction>
    <physiologicalReaction direction="left-to-right" evidence="11">
        <dbReference type="Rhea" id="RHEA:52061"/>
    </physiologicalReaction>
</comment>
<dbReference type="InterPro" id="IPR006838">
    <property type="entry name" value="ADTRP_AIG1"/>
</dbReference>
<evidence type="ECO:0000256" key="17">
    <source>
        <dbReference type="SAM" id="Phobius"/>
    </source>
</evidence>
<comment type="catalytic activity">
    <reaction evidence="10">
        <text>12-octadecanoyloxy-octadecanoate + H2O = 12-hydroxyoctadecanoate + octadecanoate + H(+)</text>
        <dbReference type="Rhea" id="RHEA:52080"/>
        <dbReference type="ChEBI" id="CHEBI:15377"/>
        <dbReference type="ChEBI" id="CHEBI:15378"/>
        <dbReference type="ChEBI" id="CHEBI:25629"/>
        <dbReference type="ChEBI" id="CHEBI:84201"/>
        <dbReference type="ChEBI" id="CHEBI:136330"/>
    </reaction>
    <physiologicalReaction direction="left-to-right" evidence="10">
        <dbReference type="Rhea" id="RHEA:52081"/>
    </physiologicalReaction>
</comment>
<evidence type="ECO:0000256" key="2">
    <source>
        <dbReference type="ARBA" id="ARBA00004127"/>
    </source>
</evidence>
<comment type="catalytic activity">
    <reaction evidence="15">
        <text>13-(9Z-hexadecenoyloxy)-octadecanoate + H2O = 13-hydroxy-octadecanoate + (9Z)-hexadecenoate + H(+)</text>
        <dbReference type="Rhea" id="RHEA:52076"/>
        <dbReference type="ChEBI" id="CHEBI:15377"/>
        <dbReference type="ChEBI" id="CHEBI:15378"/>
        <dbReference type="ChEBI" id="CHEBI:32372"/>
        <dbReference type="ChEBI" id="CHEBI:136304"/>
        <dbReference type="ChEBI" id="CHEBI:136315"/>
    </reaction>
    <physiologicalReaction direction="left-to-right" evidence="15">
        <dbReference type="Rhea" id="RHEA:52077"/>
    </physiologicalReaction>
</comment>
<evidence type="ECO:0000313" key="18">
    <source>
        <dbReference type="Proteomes" id="UP000050741"/>
    </source>
</evidence>
<dbReference type="PANTHER" id="PTHR10989:SF23">
    <property type="entry name" value="FAR-17A_AIG1-LIKE PROTEIN"/>
    <property type="match status" value="1"/>
</dbReference>
<keyword evidence="4 17" id="KW-0812">Transmembrane</keyword>
<reference evidence="18" key="2">
    <citation type="submission" date="2014-05" db="EMBL/GenBank/DDBJ databases">
        <title>The genome and life-stage specific transcriptomes of Globodera pallida elucidate key aspects of plant parasitism by a cyst nematode.</title>
        <authorList>
            <person name="Cotton J.A."/>
            <person name="Lilley C.J."/>
            <person name="Jones L.M."/>
            <person name="Kikuchi T."/>
            <person name="Reid A.J."/>
            <person name="Thorpe P."/>
            <person name="Tsai I.J."/>
            <person name="Beasley H."/>
            <person name="Blok V."/>
            <person name="Cock P.J.A."/>
            <person name="Van den Akker S.E."/>
            <person name="Holroyd N."/>
            <person name="Hunt M."/>
            <person name="Mantelin S."/>
            <person name="Naghra H."/>
            <person name="Pain A."/>
            <person name="Palomares-Rius J.E."/>
            <person name="Zarowiecki M."/>
            <person name="Berriman M."/>
            <person name="Jones J.T."/>
            <person name="Urwin P.E."/>
        </authorList>
    </citation>
    <scope>NUCLEOTIDE SEQUENCE [LARGE SCALE GENOMIC DNA]</scope>
    <source>
        <strain evidence="18">Lindley</strain>
    </source>
</reference>
<evidence type="ECO:0000313" key="19">
    <source>
        <dbReference type="WBParaSite" id="GPLIN_000355600"/>
    </source>
</evidence>
<evidence type="ECO:0000256" key="14">
    <source>
        <dbReference type="ARBA" id="ARBA00049296"/>
    </source>
</evidence>
<keyword evidence="6 17" id="KW-0472">Membrane</keyword>
<feature type="transmembrane region" description="Helical" evidence="17">
    <location>
        <begin position="58"/>
        <end position="81"/>
    </location>
</feature>
<comment type="subcellular location">
    <subcellularLocation>
        <location evidence="2">Endomembrane system</location>
        <topology evidence="2">Multi-pass membrane protein</topology>
    </subcellularLocation>
</comment>
<evidence type="ECO:0000256" key="11">
    <source>
        <dbReference type="ARBA" id="ARBA00048701"/>
    </source>
</evidence>
<dbReference type="Proteomes" id="UP000050741">
    <property type="component" value="Unassembled WGS sequence"/>
</dbReference>
<organism evidence="18 19">
    <name type="scientific">Globodera pallida</name>
    <name type="common">Potato cyst nematode worm</name>
    <name type="synonym">Heterodera pallida</name>
    <dbReference type="NCBI Taxonomy" id="36090"/>
    <lineage>
        <taxon>Eukaryota</taxon>
        <taxon>Metazoa</taxon>
        <taxon>Ecdysozoa</taxon>
        <taxon>Nematoda</taxon>
        <taxon>Chromadorea</taxon>
        <taxon>Rhabditida</taxon>
        <taxon>Tylenchina</taxon>
        <taxon>Tylenchomorpha</taxon>
        <taxon>Tylenchoidea</taxon>
        <taxon>Heteroderidae</taxon>
        <taxon>Heteroderinae</taxon>
        <taxon>Globodera</taxon>
    </lineage>
</organism>
<evidence type="ECO:0000256" key="9">
    <source>
        <dbReference type="ARBA" id="ARBA00047863"/>
    </source>
</evidence>
<dbReference type="AlphaFoldDB" id="A0A183BSH0"/>
<reference evidence="19" key="3">
    <citation type="submission" date="2016-06" db="UniProtKB">
        <authorList>
            <consortium name="WormBaseParasite"/>
        </authorList>
    </citation>
    <scope>IDENTIFICATION</scope>
</reference>
<accession>A0A183BSH0</accession>
<protein>
    <submittedName>
        <fullName evidence="19">MARVEL domain-containing protein</fullName>
    </submittedName>
</protein>
<feature type="transmembrane region" description="Helical" evidence="17">
    <location>
        <begin position="131"/>
        <end position="154"/>
    </location>
</feature>
<reference evidence="18" key="1">
    <citation type="submission" date="2013-12" db="EMBL/GenBank/DDBJ databases">
        <authorList>
            <person name="Aslett M."/>
        </authorList>
    </citation>
    <scope>NUCLEOTIDE SEQUENCE [LARGE SCALE GENOMIC DNA]</scope>
    <source>
        <strain evidence="18">Lindley</strain>
    </source>
</reference>
<comment type="catalytic activity">
    <reaction evidence="12">
        <text>9-(9Z-octadecenoyloxy)-octadecanoate + H2O = 9-hydroxy-octadecanoate + (9Z)-octadecenoate + H(+)</text>
        <dbReference type="Rhea" id="RHEA:52048"/>
        <dbReference type="ChEBI" id="CHEBI:15377"/>
        <dbReference type="ChEBI" id="CHEBI:15378"/>
        <dbReference type="ChEBI" id="CHEBI:30823"/>
        <dbReference type="ChEBI" id="CHEBI:136282"/>
        <dbReference type="ChEBI" id="CHEBI:136286"/>
    </reaction>
    <physiologicalReaction direction="left-to-right" evidence="12">
        <dbReference type="Rhea" id="RHEA:52049"/>
    </physiologicalReaction>
</comment>
<evidence type="ECO:0000256" key="13">
    <source>
        <dbReference type="ARBA" id="ARBA00049221"/>
    </source>
</evidence>
<evidence type="ECO:0000256" key="3">
    <source>
        <dbReference type="ARBA" id="ARBA00009300"/>
    </source>
</evidence>
<evidence type="ECO:0000256" key="1">
    <source>
        <dbReference type="ARBA" id="ARBA00000923"/>
    </source>
</evidence>
<comment type="similarity">
    <text evidence="3">Belongs to the AIG1 family.</text>
</comment>
<evidence type="ECO:0000256" key="15">
    <source>
        <dbReference type="ARBA" id="ARBA00049322"/>
    </source>
</evidence>
<keyword evidence="5 17" id="KW-1133">Transmembrane helix</keyword>
<keyword evidence="18" id="KW-1185">Reference proteome</keyword>
<name>A0A183BSH0_GLOPA</name>
<sequence length="215" mass="24006">MNRATRVPCQKSGFFVAGTRLTPTRSQCLHQLARKEKPLAAHVPSYWRRSRLHRICDFVYATAAFPVGMASCLMFWALYVADPDLVMPAWVAKLVPNWLNHVSHTAPVAFVLVDTLLTCHHAPDRKVGSAVVAALFFCYVGIIFAARFLNGVWLYPIFDRLSNQQIAGLFSTAGALFWFLYLIGDGLNMALWGKAPHSVDDGIKQQQTGKKLRAD</sequence>
<evidence type="ECO:0000256" key="8">
    <source>
        <dbReference type="ARBA" id="ARBA00047427"/>
    </source>
</evidence>
<evidence type="ECO:0000256" key="7">
    <source>
        <dbReference type="ARBA" id="ARBA00047368"/>
    </source>
</evidence>
<dbReference type="GO" id="GO:0012505">
    <property type="term" value="C:endomembrane system"/>
    <property type="evidence" value="ECO:0007669"/>
    <property type="project" value="UniProtKB-SubCell"/>
</dbReference>
<evidence type="ECO:0000256" key="16">
    <source>
        <dbReference type="ARBA" id="ARBA00049428"/>
    </source>
</evidence>
<evidence type="ECO:0000256" key="6">
    <source>
        <dbReference type="ARBA" id="ARBA00023136"/>
    </source>
</evidence>
<feature type="transmembrane region" description="Helical" evidence="17">
    <location>
        <begin position="166"/>
        <end position="184"/>
    </location>
</feature>
<comment type="catalytic activity">
    <reaction evidence="7">
        <text>12-hexadecanoyloxy-octadecanoate + H2O = 12-hydroxyoctadecanoate + hexadecanoate + H(+)</text>
        <dbReference type="Rhea" id="RHEA:52056"/>
        <dbReference type="ChEBI" id="CHEBI:7896"/>
        <dbReference type="ChEBI" id="CHEBI:15377"/>
        <dbReference type="ChEBI" id="CHEBI:15378"/>
        <dbReference type="ChEBI" id="CHEBI:83677"/>
        <dbReference type="ChEBI" id="CHEBI:84201"/>
    </reaction>
    <physiologicalReaction direction="left-to-right" evidence="7">
        <dbReference type="Rhea" id="RHEA:52057"/>
    </physiologicalReaction>
</comment>
<dbReference type="WBParaSite" id="GPLIN_000355600">
    <property type="protein sequence ID" value="GPLIN_000355600"/>
    <property type="gene ID" value="GPLIN_000355600"/>
</dbReference>
<evidence type="ECO:0000256" key="5">
    <source>
        <dbReference type="ARBA" id="ARBA00022989"/>
    </source>
</evidence>
<evidence type="ECO:0000256" key="10">
    <source>
        <dbReference type="ARBA" id="ARBA00048680"/>
    </source>
</evidence>
<dbReference type="PANTHER" id="PTHR10989">
    <property type="entry name" value="ANDROGEN-INDUCED PROTEIN 1-RELATED"/>
    <property type="match status" value="1"/>
</dbReference>
<dbReference type="Pfam" id="PF04750">
    <property type="entry name" value="Far-17a_AIG1"/>
    <property type="match status" value="1"/>
</dbReference>
<evidence type="ECO:0000256" key="4">
    <source>
        <dbReference type="ARBA" id="ARBA00022692"/>
    </source>
</evidence>
<dbReference type="GO" id="GO:0016020">
    <property type="term" value="C:membrane"/>
    <property type="evidence" value="ECO:0007669"/>
    <property type="project" value="InterPro"/>
</dbReference>
<comment type="catalytic activity">
    <reaction evidence="9">
        <text>9-hexadecanoyloxy-octadecanoate + H2O = 9-hydroxy-octadecanoate + hexadecanoate + H(+)</text>
        <dbReference type="Rhea" id="RHEA:52052"/>
        <dbReference type="ChEBI" id="CHEBI:7896"/>
        <dbReference type="ChEBI" id="CHEBI:15377"/>
        <dbReference type="ChEBI" id="CHEBI:15378"/>
        <dbReference type="ChEBI" id="CHEBI:83670"/>
        <dbReference type="ChEBI" id="CHEBI:136286"/>
    </reaction>
    <physiologicalReaction direction="left-to-right" evidence="9">
        <dbReference type="Rhea" id="RHEA:52053"/>
    </physiologicalReaction>
</comment>
<evidence type="ECO:0000256" key="12">
    <source>
        <dbReference type="ARBA" id="ARBA00048800"/>
    </source>
</evidence>
<comment type="catalytic activity">
    <reaction evidence="14">
        <text>13-(9Z-octadecenoyloxy)-octadecanoate + H2O = 13-hydroxy-octadecanoate + (9Z)-octadecenoate + H(+)</text>
        <dbReference type="Rhea" id="RHEA:52064"/>
        <dbReference type="ChEBI" id="CHEBI:15377"/>
        <dbReference type="ChEBI" id="CHEBI:15378"/>
        <dbReference type="ChEBI" id="CHEBI:30823"/>
        <dbReference type="ChEBI" id="CHEBI:136303"/>
        <dbReference type="ChEBI" id="CHEBI:136304"/>
    </reaction>
    <physiologicalReaction direction="left-to-right" evidence="14">
        <dbReference type="Rhea" id="RHEA:52065"/>
    </physiologicalReaction>
</comment>
<comment type="catalytic activity">
    <reaction evidence="13">
        <text>9-octadecanoyloxy-octadecanoate + H2O = 9-hydroxy-octadecanoate + octadecanoate + H(+)</text>
        <dbReference type="Rhea" id="RHEA:52096"/>
        <dbReference type="ChEBI" id="CHEBI:15377"/>
        <dbReference type="ChEBI" id="CHEBI:15378"/>
        <dbReference type="ChEBI" id="CHEBI:25629"/>
        <dbReference type="ChEBI" id="CHEBI:136286"/>
        <dbReference type="ChEBI" id="CHEBI:136373"/>
    </reaction>
    <physiologicalReaction direction="left-to-right" evidence="13">
        <dbReference type="Rhea" id="RHEA:52097"/>
    </physiologicalReaction>
</comment>